<dbReference type="PANTHER" id="PTHR30069:SF29">
    <property type="entry name" value="HEMOGLOBIN AND HEMOGLOBIN-HAPTOGLOBIN-BINDING PROTEIN 1-RELATED"/>
    <property type="match status" value="1"/>
</dbReference>
<evidence type="ECO:0000313" key="10">
    <source>
        <dbReference type="EMBL" id="MFC5861832.1"/>
    </source>
</evidence>
<gene>
    <name evidence="10" type="ORF">ACFPT7_05975</name>
</gene>
<comment type="caution">
    <text evidence="10">The sequence shown here is derived from an EMBL/GenBank/DDBJ whole genome shotgun (WGS) entry which is preliminary data.</text>
</comment>
<keyword evidence="2" id="KW-0813">Transport</keyword>
<keyword evidence="7" id="KW-0998">Cell outer membrane</keyword>
<dbReference type="Gene3D" id="2.60.40.1120">
    <property type="entry name" value="Carboxypeptidase-like, regulatory domain"/>
    <property type="match status" value="1"/>
</dbReference>
<accession>A0ABW1EBY7</accession>
<dbReference type="Pfam" id="PF25183">
    <property type="entry name" value="OMP_b-brl_4"/>
    <property type="match status" value="2"/>
</dbReference>
<dbReference type="Gene3D" id="2.40.170.20">
    <property type="entry name" value="TonB-dependent receptor, beta-barrel domain"/>
    <property type="match status" value="1"/>
</dbReference>
<name>A0ABW1EBY7_9BACT</name>
<organism evidence="10 11">
    <name type="scientific">Acidicapsa dinghuensis</name>
    <dbReference type="NCBI Taxonomy" id="2218256"/>
    <lineage>
        <taxon>Bacteria</taxon>
        <taxon>Pseudomonadati</taxon>
        <taxon>Acidobacteriota</taxon>
        <taxon>Terriglobia</taxon>
        <taxon>Terriglobales</taxon>
        <taxon>Acidobacteriaceae</taxon>
        <taxon>Acidicapsa</taxon>
    </lineage>
</organism>
<evidence type="ECO:0000256" key="1">
    <source>
        <dbReference type="ARBA" id="ARBA00004571"/>
    </source>
</evidence>
<feature type="domain" description="TonB-dependent transporter Oar-like beta-barrel" evidence="9">
    <location>
        <begin position="297"/>
        <end position="515"/>
    </location>
</feature>
<evidence type="ECO:0000313" key="11">
    <source>
        <dbReference type="Proteomes" id="UP001596091"/>
    </source>
</evidence>
<dbReference type="InterPro" id="IPR008969">
    <property type="entry name" value="CarboxyPept-like_regulatory"/>
</dbReference>
<dbReference type="SUPFAM" id="SSF49464">
    <property type="entry name" value="Carboxypeptidase regulatory domain-like"/>
    <property type="match status" value="1"/>
</dbReference>
<feature type="domain" description="TonB-dependent transporter Oar-like beta-barrel" evidence="9">
    <location>
        <begin position="516"/>
        <end position="771"/>
    </location>
</feature>
<dbReference type="PANTHER" id="PTHR30069">
    <property type="entry name" value="TONB-DEPENDENT OUTER MEMBRANE RECEPTOR"/>
    <property type="match status" value="1"/>
</dbReference>
<keyword evidence="10" id="KW-0675">Receptor</keyword>
<evidence type="ECO:0000256" key="8">
    <source>
        <dbReference type="SAM" id="SignalP"/>
    </source>
</evidence>
<dbReference type="SUPFAM" id="SSF56935">
    <property type="entry name" value="Porins"/>
    <property type="match status" value="1"/>
</dbReference>
<evidence type="ECO:0000256" key="5">
    <source>
        <dbReference type="ARBA" id="ARBA00022729"/>
    </source>
</evidence>
<protein>
    <submittedName>
        <fullName evidence="10">TonB-dependent receptor domain-containing protein</fullName>
    </submittedName>
</protein>
<dbReference type="EMBL" id="JBHSPH010000002">
    <property type="protein sequence ID" value="MFC5861832.1"/>
    <property type="molecule type" value="Genomic_DNA"/>
</dbReference>
<comment type="subcellular location">
    <subcellularLocation>
        <location evidence="1">Cell outer membrane</location>
        <topology evidence="1">Multi-pass membrane protein</topology>
    </subcellularLocation>
</comment>
<reference evidence="11" key="1">
    <citation type="journal article" date="2019" name="Int. J. Syst. Evol. Microbiol.">
        <title>The Global Catalogue of Microorganisms (GCM) 10K type strain sequencing project: providing services to taxonomists for standard genome sequencing and annotation.</title>
        <authorList>
            <consortium name="The Broad Institute Genomics Platform"/>
            <consortium name="The Broad Institute Genome Sequencing Center for Infectious Disease"/>
            <person name="Wu L."/>
            <person name="Ma J."/>
        </authorList>
    </citation>
    <scope>NUCLEOTIDE SEQUENCE [LARGE SCALE GENOMIC DNA]</scope>
    <source>
        <strain evidence="11">JCM 4087</strain>
    </source>
</reference>
<evidence type="ECO:0000256" key="3">
    <source>
        <dbReference type="ARBA" id="ARBA00022452"/>
    </source>
</evidence>
<keyword evidence="11" id="KW-1185">Reference proteome</keyword>
<proteinExistence type="predicted"/>
<evidence type="ECO:0000256" key="7">
    <source>
        <dbReference type="ARBA" id="ARBA00023237"/>
    </source>
</evidence>
<dbReference type="Proteomes" id="UP001596091">
    <property type="component" value="Unassembled WGS sequence"/>
</dbReference>
<feature type="signal peptide" evidence="8">
    <location>
        <begin position="1"/>
        <end position="24"/>
    </location>
</feature>
<dbReference type="RefSeq" id="WP_263337519.1">
    <property type="nucleotide sequence ID" value="NZ_JAGSYH010000004.1"/>
</dbReference>
<keyword evidence="4" id="KW-0812">Transmembrane</keyword>
<evidence type="ECO:0000259" key="9">
    <source>
        <dbReference type="Pfam" id="PF25183"/>
    </source>
</evidence>
<evidence type="ECO:0000256" key="2">
    <source>
        <dbReference type="ARBA" id="ARBA00022448"/>
    </source>
</evidence>
<feature type="chain" id="PRO_5045496601" evidence="8">
    <location>
        <begin position="25"/>
        <end position="855"/>
    </location>
</feature>
<evidence type="ECO:0000256" key="4">
    <source>
        <dbReference type="ARBA" id="ARBA00022692"/>
    </source>
</evidence>
<dbReference type="InterPro" id="IPR057601">
    <property type="entry name" value="Oar-like_b-barrel"/>
</dbReference>
<sequence length="855" mass="93713">MIAKRAFFFFLLLASGFVSRSSWAQVTVKGQVSDSTGALIPGVPIHFTRLGGSFTEQAVSDKGGQFRLADIRPGRYMLTTEAHDGFAAFSKIVEVGEAAPPLILIELAVASITQETSADASDRQLSTDPSDNHDQVVASGDMLAHVPVLDQNYIAALTPFLDQAGIATSGASIIVDGVEMKGTGVSASAIQEARINNDPYSVETNVPGKGRIEIMTKPGTPTLHGKFNFGFRDSAVDATTYFATVKPQEQKRIYEGSITGPVFHLPRTMFLVSGTRQEDDLQAIVHAIDPSGPIDQNVPTPIRDTEVAVRATYDFTPMHRASFQYNVSDVITRNQGVGGLVEAQSGVNAQAREDDIIFNDRMILGPTLLNQLMFMLEKDHNPTRSVLEAPKIVIDGSATFGGAQADILNTENNMKFNDTVSWSHGRHYFKFGVNVPNVSRRAWEDHSNELGTFSFSSVQNYDASAPSPYAFTQQQGPGRSVFWWVEFGAFAQDQIKLSSNLQLSAGIRYDWQTYFPSARDVAPRVSLVYSPGGRSTVLRAGAGLYYDRSGALPIADLTRYNGVILRSYTILNPGYPNPLPSGESLSNLPTNLDELERASHMPMTLHYSAAIEHAIQKNATLSATYRGMAGEDLFRSRDVNAPLPPSYITVPNPQLGFVRQIEFEGRQLQNALDLTLEGKIDRWFSGVAQYTWSHTNNDTGGIAWFPANQYDNSGEYSRANFDQHHRFNLLGTFNEGHWVNLGLAVNLYSGTPYTETSGADTYNIGLSNARPAGVARNTLQSGGYADVDARWARDVYFTHKKSDADPHMSISLDSFNLPNRVNYSSYVGNIQSAFFGMPTTALPARRLQLTVGFTF</sequence>
<dbReference type="Pfam" id="PF13620">
    <property type="entry name" value="CarboxypepD_reg"/>
    <property type="match status" value="1"/>
</dbReference>
<keyword evidence="5 8" id="KW-0732">Signal</keyword>
<dbReference type="InterPro" id="IPR036942">
    <property type="entry name" value="Beta-barrel_TonB_sf"/>
</dbReference>
<keyword evidence="6" id="KW-0472">Membrane</keyword>
<keyword evidence="3" id="KW-1134">Transmembrane beta strand</keyword>
<dbReference type="InterPro" id="IPR039426">
    <property type="entry name" value="TonB-dep_rcpt-like"/>
</dbReference>
<evidence type="ECO:0000256" key="6">
    <source>
        <dbReference type="ARBA" id="ARBA00023136"/>
    </source>
</evidence>